<dbReference type="Proteomes" id="UP001500936">
    <property type="component" value="Unassembled WGS sequence"/>
</dbReference>
<evidence type="ECO:0000313" key="2">
    <source>
        <dbReference type="Proteomes" id="UP001500936"/>
    </source>
</evidence>
<evidence type="ECO:0000313" key="1">
    <source>
        <dbReference type="EMBL" id="GAA4419138.1"/>
    </source>
</evidence>
<keyword evidence="2" id="KW-1185">Reference proteome</keyword>
<gene>
    <name evidence="1" type="ORF">GCM10023187_53180</name>
</gene>
<dbReference type="Gene3D" id="1.25.40.10">
    <property type="entry name" value="Tetratricopeptide repeat domain"/>
    <property type="match status" value="1"/>
</dbReference>
<accession>A0ABP8KYC2</accession>
<reference evidence="2" key="1">
    <citation type="journal article" date="2019" name="Int. J. Syst. Evol. Microbiol.">
        <title>The Global Catalogue of Microorganisms (GCM) 10K type strain sequencing project: providing services to taxonomists for standard genome sequencing and annotation.</title>
        <authorList>
            <consortium name="The Broad Institute Genomics Platform"/>
            <consortium name="The Broad Institute Genome Sequencing Center for Infectious Disease"/>
            <person name="Wu L."/>
            <person name="Ma J."/>
        </authorList>
    </citation>
    <scope>NUCLEOTIDE SEQUENCE [LARGE SCALE GENOMIC DNA]</scope>
    <source>
        <strain evidence="2">JCM 17925</strain>
    </source>
</reference>
<evidence type="ECO:0008006" key="3">
    <source>
        <dbReference type="Google" id="ProtNLM"/>
    </source>
</evidence>
<sequence length="247" mass="27937">MKYKPAKLTRQQKKQQQAQELVHQAELAPNPEETFALMMNARDLDPDNVEVLTFMGAYCPEPAVSLAFFERALVVGQERLGEEFDELRGHFWGFHQTRPYMRAKAGLIQALMSNGQPEQAILHLWDMLELNKMDNQGMRYILSTALLKVRDMAGYQQLLNRFPEDRPAAWSYNHALFLFQTEGSNQTSQTKLKEAISRNGHVVAYLLGTQKLPIQAPAAVLLGHTSEAVAYAQQNRPLWQATPGALA</sequence>
<dbReference type="EMBL" id="BAABHB010000018">
    <property type="protein sequence ID" value="GAA4419138.1"/>
    <property type="molecule type" value="Genomic_DNA"/>
</dbReference>
<dbReference type="InterPro" id="IPR011990">
    <property type="entry name" value="TPR-like_helical_dom_sf"/>
</dbReference>
<proteinExistence type="predicted"/>
<protein>
    <recommendedName>
        <fullName evidence="3">Tetratricopeptide repeat-containing protein</fullName>
    </recommendedName>
</protein>
<dbReference type="SUPFAM" id="SSF48452">
    <property type="entry name" value="TPR-like"/>
    <property type="match status" value="1"/>
</dbReference>
<comment type="caution">
    <text evidence="1">The sequence shown here is derived from an EMBL/GenBank/DDBJ whole genome shotgun (WGS) entry which is preliminary data.</text>
</comment>
<name>A0ABP8KYC2_9BACT</name>
<organism evidence="1 2">
    <name type="scientific">Nibrella viscosa</name>
    <dbReference type="NCBI Taxonomy" id="1084524"/>
    <lineage>
        <taxon>Bacteria</taxon>
        <taxon>Pseudomonadati</taxon>
        <taxon>Bacteroidota</taxon>
        <taxon>Cytophagia</taxon>
        <taxon>Cytophagales</taxon>
        <taxon>Spirosomataceae</taxon>
        <taxon>Nibrella</taxon>
    </lineage>
</organism>
<dbReference type="RefSeq" id="WP_345271103.1">
    <property type="nucleotide sequence ID" value="NZ_BAABHB010000018.1"/>
</dbReference>